<dbReference type="RefSeq" id="WP_213171579.1">
    <property type="nucleotide sequence ID" value="NZ_CP070496.1"/>
</dbReference>
<dbReference type="AlphaFoldDB" id="A0A895XTJ1"/>
<protein>
    <submittedName>
        <fullName evidence="4">SpoIIE family protein phosphatase</fullName>
    </submittedName>
</protein>
<sequence>MTAGSAGEPRNLGISDKPTRLPLMAAPGAGLRGGERLFPSQTWRVRAAGATAADSRREIGGRSADLARPADYTEEVSEPVHRRLQLPANDRSPAAARAAVREVLQDSGMRDLMDEALLLTTELTTNGVVHAGTDIQIDAVGNEAGLRVTVTDFRSGSVEPADTTPPDVTAEGGRGLLLVDQFATAWGTTHDAIGKSIWFRLARPGSGDDAQAHVATQSIEAQPLPETYHDVPHPVGSINATEISQLLSVSSEMQNRLSLPRLVEELLHRLQIVTGAAGARATIDYGDTRGENTLASCGSQTQVTFSAPIPVNSPHRGRLHLFGQKPENTSWDVPAALSAERIALAVEVHRLRTDERERSGWLNFLAGAGEILAHSLREDLTVALIPQLVVPRLGQWAAVHLVTSTPQAMIPRLASVQHASEAELPHYRKLLTEAADGVTEELNTFVHRGMEVPLPHPLEGIAVPLEAGGNVLGVLSVGRPEGRAHTAEERDVIIDLAKRCALALDNAHIHTEREQVARDFQAALMPQALPEVPWASFAAEYLPATSFGTHVGGDFYDVMPLTEGRVWASIGDVCGKGAQAAAVTGIVRDVLRVMIRDGRPLPRALELLNLTLLDQPDNTRYATVASAILHHKEGGMEAQLCLSGHDRPLLLRADGGTEWVGREGTAVGLLPEIKTQPVTVPMGPGDALVLFTDGVTERREGSQMFGLDRITQVLRPAAGESAEAIAARLRSAVEEFSMEAPRDDMAILVLRAK</sequence>
<dbReference type="GO" id="GO:0016791">
    <property type="term" value="F:phosphatase activity"/>
    <property type="evidence" value="ECO:0007669"/>
    <property type="project" value="TreeGrafter"/>
</dbReference>
<evidence type="ECO:0000313" key="5">
    <source>
        <dbReference type="Proteomes" id="UP000662939"/>
    </source>
</evidence>
<dbReference type="Gene3D" id="3.30.565.10">
    <property type="entry name" value="Histidine kinase-like ATPase, C-terminal domain"/>
    <property type="match status" value="1"/>
</dbReference>
<accession>A0A895XTJ1</accession>
<feature type="domain" description="PPM-type phosphatase" evidence="3">
    <location>
        <begin position="532"/>
        <end position="752"/>
    </location>
</feature>
<keyword evidence="5" id="KW-1185">Reference proteome</keyword>
<dbReference type="PANTHER" id="PTHR43156:SF2">
    <property type="entry name" value="STAGE II SPORULATION PROTEIN E"/>
    <property type="match status" value="1"/>
</dbReference>
<reference evidence="4" key="1">
    <citation type="submission" date="2021-02" db="EMBL/GenBank/DDBJ databases">
        <title>Natronoglycomyces albus gen. nov., sp. nov, a haloalkaliphilic actinobacterium from a soda solonchak soil.</title>
        <authorList>
            <person name="Sorokin D.Y."/>
            <person name="Khijniak T.V."/>
            <person name="Zakharycheva A.P."/>
            <person name="Boueva O.V."/>
            <person name="Ariskina E.V."/>
            <person name="Hahnke R.L."/>
            <person name="Bunk B."/>
            <person name="Sproer C."/>
            <person name="Schumann P."/>
            <person name="Evtushenko L.I."/>
            <person name="Kublanov I.V."/>
        </authorList>
    </citation>
    <scope>NUCLEOTIDE SEQUENCE</scope>
    <source>
        <strain evidence="4">DSM 106290</strain>
    </source>
</reference>
<dbReference type="PANTHER" id="PTHR43156">
    <property type="entry name" value="STAGE II SPORULATION PROTEIN E-RELATED"/>
    <property type="match status" value="1"/>
</dbReference>
<dbReference type="Proteomes" id="UP000662939">
    <property type="component" value="Chromosome"/>
</dbReference>
<dbReference type="Gene3D" id="3.60.40.10">
    <property type="entry name" value="PPM-type phosphatase domain"/>
    <property type="match status" value="1"/>
</dbReference>
<dbReference type="InterPro" id="IPR001932">
    <property type="entry name" value="PPM-type_phosphatase-like_dom"/>
</dbReference>
<feature type="region of interest" description="Disordered" evidence="2">
    <location>
        <begin position="1"/>
        <end position="21"/>
    </location>
</feature>
<dbReference type="SUPFAM" id="SSF55781">
    <property type="entry name" value="GAF domain-like"/>
    <property type="match status" value="2"/>
</dbReference>
<dbReference type="SUPFAM" id="SSF81606">
    <property type="entry name" value="PP2C-like"/>
    <property type="match status" value="1"/>
</dbReference>
<dbReference type="InterPro" id="IPR003594">
    <property type="entry name" value="HATPase_dom"/>
</dbReference>
<proteinExistence type="predicted"/>
<dbReference type="SMART" id="SM00331">
    <property type="entry name" value="PP2C_SIG"/>
    <property type="match status" value="1"/>
</dbReference>
<dbReference type="KEGG" id="nav:JQS30_01105"/>
<dbReference type="CDD" id="cd16936">
    <property type="entry name" value="HATPase_RsbW-like"/>
    <property type="match status" value="1"/>
</dbReference>
<evidence type="ECO:0000313" key="4">
    <source>
        <dbReference type="EMBL" id="QSB05570.1"/>
    </source>
</evidence>
<dbReference type="InterPro" id="IPR052016">
    <property type="entry name" value="Bact_Sigma-Reg"/>
</dbReference>
<dbReference type="Gene3D" id="3.30.450.40">
    <property type="match status" value="1"/>
</dbReference>
<dbReference type="InterPro" id="IPR036457">
    <property type="entry name" value="PPM-type-like_dom_sf"/>
</dbReference>
<dbReference type="InterPro" id="IPR036890">
    <property type="entry name" value="HATPase_C_sf"/>
</dbReference>
<evidence type="ECO:0000259" key="3">
    <source>
        <dbReference type="SMART" id="SM00331"/>
    </source>
</evidence>
<dbReference type="EMBL" id="CP070496">
    <property type="protein sequence ID" value="QSB05570.1"/>
    <property type="molecule type" value="Genomic_DNA"/>
</dbReference>
<evidence type="ECO:0000256" key="1">
    <source>
        <dbReference type="ARBA" id="ARBA00022801"/>
    </source>
</evidence>
<keyword evidence="1" id="KW-0378">Hydrolase</keyword>
<dbReference type="Pfam" id="PF13581">
    <property type="entry name" value="HATPase_c_2"/>
    <property type="match status" value="1"/>
</dbReference>
<evidence type="ECO:0000256" key="2">
    <source>
        <dbReference type="SAM" id="MobiDB-lite"/>
    </source>
</evidence>
<gene>
    <name evidence="4" type="ORF">JQS30_01105</name>
</gene>
<name>A0A895XTJ1_9ACTN</name>
<organism evidence="4 5">
    <name type="scientific">Natronoglycomyces albus</name>
    <dbReference type="NCBI Taxonomy" id="2811108"/>
    <lineage>
        <taxon>Bacteria</taxon>
        <taxon>Bacillati</taxon>
        <taxon>Actinomycetota</taxon>
        <taxon>Actinomycetes</taxon>
        <taxon>Glycomycetales</taxon>
        <taxon>Glycomycetaceae</taxon>
        <taxon>Natronoglycomyces</taxon>
    </lineage>
</organism>
<dbReference type="Pfam" id="PF07228">
    <property type="entry name" value="SpoIIE"/>
    <property type="match status" value="1"/>
</dbReference>
<dbReference type="InterPro" id="IPR029016">
    <property type="entry name" value="GAF-like_dom_sf"/>
</dbReference>